<proteinExistence type="predicted"/>
<reference evidence="2 3" key="1">
    <citation type="journal article" date="2024" name="BMC Genomics">
        <title>De novo assembly and annotation of Popillia japonica's genome with initial clues to its potential as an invasive pest.</title>
        <authorList>
            <person name="Cucini C."/>
            <person name="Boschi S."/>
            <person name="Funari R."/>
            <person name="Cardaioli E."/>
            <person name="Iannotti N."/>
            <person name="Marturano G."/>
            <person name="Paoli F."/>
            <person name="Bruttini M."/>
            <person name="Carapelli A."/>
            <person name="Frati F."/>
            <person name="Nardi F."/>
        </authorList>
    </citation>
    <scope>NUCLEOTIDE SEQUENCE [LARGE SCALE GENOMIC DNA]</scope>
    <source>
        <strain evidence="2">DMR45628</strain>
    </source>
</reference>
<keyword evidence="1" id="KW-0472">Membrane</keyword>
<dbReference type="EMBL" id="JASPKY010000129">
    <property type="protein sequence ID" value="KAK9731659.1"/>
    <property type="molecule type" value="Genomic_DNA"/>
</dbReference>
<gene>
    <name evidence="2" type="ORF">QE152_g13479</name>
</gene>
<keyword evidence="3" id="KW-1185">Reference proteome</keyword>
<protein>
    <submittedName>
        <fullName evidence="2">Uncharacterized protein</fullName>
    </submittedName>
</protein>
<evidence type="ECO:0000256" key="1">
    <source>
        <dbReference type="SAM" id="Phobius"/>
    </source>
</evidence>
<sequence length="129" mass="14199">MPARTETVMKVREMEAERLGVPKGCLKFILTAERLGVPACSDINSSLYDDEDKMTVLPPLLTAVFCFLVACGIFNNSFEDTLKLELDCGDDDNYGVAANDDVEIVWLGMVTFGIRESDIVGLPIVTEVF</sequence>
<evidence type="ECO:0000313" key="2">
    <source>
        <dbReference type="EMBL" id="KAK9731659.1"/>
    </source>
</evidence>
<keyword evidence="1" id="KW-1133">Transmembrane helix</keyword>
<keyword evidence="1" id="KW-0812">Transmembrane</keyword>
<comment type="caution">
    <text evidence="2">The sequence shown here is derived from an EMBL/GenBank/DDBJ whole genome shotgun (WGS) entry which is preliminary data.</text>
</comment>
<dbReference type="AlphaFoldDB" id="A0AAW1LCN4"/>
<organism evidence="2 3">
    <name type="scientific">Popillia japonica</name>
    <name type="common">Japanese beetle</name>
    <dbReference type="NCBI Taxonomy" id="7064"/>
    <lineage>
        <taxon>Eukaryota</taxon>
        <taxon>Metazoa</taxon>
        <taxon>Ecdysozoa</taxon>
        <taxon>Arthropoda</taxon>
        <taxon>Hexapoda</taxon>
        <taxon>Insecta</taxon>
        <taxon>Pterygota</taxon>
        <taxon>Neoptera</taxon>
        <taxon>Endopterygota</taxon>
        <taxon>Coleoptera</taxon>
        <taxon>Polyphaga</taxon>
        <taxon>Scarabaeiformia</taxon>
        <taxon>Scarabaeidae</taxon>
        <taxon>Rutelinae</taxon>
        <taxon>Popillia</taxon>
    </lineage>
</organism>
<evidence type="ECO:0000313" key="3">
    <source>
        <dbReference type="Proteomes" id="UP001458880"/>
    </source>
</evidence>
<dbReference type="Proteomes" id="UP001458880">
    <property type="component" value="Unassembled WGS sequence"/>
</dbReference>
<accession>A0AAW1LCN4</accession>
<name>A0AAW1LCN4_POPJA</name>
<feature type="transmembrane region" description="Helical" evidence="1">
    <location>
        <begin position="56"/>
        <end position="74"/>
    </location>
</feature>